<dbReference type="InterPro" id="IPR030664">
    <property type="entry name" value="SdhA/FrdA/AprA"/>
</dbReference>
<dbReference type="PRINTS" id="PR00368">
    <property type="entry name" value="FADPNR"/>
</dbReference>
<gene>
    <name evidence="2" type="primary">asfA</name>
    <name evidence="2" type="ORF">GCM10007207_17880</name>
</gene>
<dbReference type="PRINTS" id="PR00411">
    <property type="entry name" value="PNDRDTASEI"/>
</dbReference>
<reference evidence="3" key="1">
    <citation type="journal article" date="2019" name="Int. J. Syst. Evol. Microbiol.">
        <title>The Global Catalogue of Microorganisms (GCM) 10K type strain sequencing project: providing services to taxonomists for standard genome sequencing and annotation.</title>
        <authorList>
            <consortium name="The Broad Institute Genomics Platform"/>
            <consortium name="The Broad Institute Genome Sequencing Center for Infectious Disease"/>
            <person name="Wu L."/>
            <person name="Ma J."/>
        </authorList>
    </citation>
    <scope>NUCLEOTIDE SEQUENCE [LARGE SCALE GENOMIC DNA]</scope>
    <source>
        <strain evidence="3">CCM 7132</strain>
    </source>
</reference>
<proteinExistence type="predicted"/>
<comment type="caution">
    <text evidence="2">The sequence shown here is derived from an EMBL/GenBank/DDBJ whole genome shotgun (WGS) entry which is preliminary data.</text>
</comment>
<dbReference type="RefSeq" id="WP_188426435.1">
    <property type="nucleotide sequence ID" value="NZ_BMCH01000004.1"/>
</dbReference>
<accession>A0ABQ1M2Z1</accession>
<dbReference type="InterPro" id="IPR015939">
    <property type="entry name" value="Fum_Rdtase/Succ_DH_flav-like_C"/>
</dbReference>
<protein>
    <submittedName>
        <fullName evidence="2">Oxidoreductase</fullName>
    </submittedName>
</protein>
<evidence type="ECO:0000259" key="1">
    <source>
        <dbReference type="Pfam" id="PF02910"/>
    </source>
</evidence>
<name>A0ABQ1M2Z1_9PROT</name>
<dbReference type="PANTHER" id="PTHR11632:SF51">
    <property type="entry name" value="SUCCINATE DEHYDROGENASE [UBIQUINONE] FLAVOPROTEIN SUBUNIT, MITOCHONDRIAL"/>
    <property type="match status" value="1"/>
</dbReference>
<dbReference type="Pfam" id="PF02910">
    <property type="entry name" value="Succ_DH_flav_C"/>
    <property type="match status" value="1"/>
</dbReference>
<dbReference type="Proteomes" id="UP000637769">
    <property type="component" value="Unassembled WGS sequence"/>
</dbReference>
<dbReference type="SUPFAM" id="SSF51905">
    <property type="entry name" value="FAD/NAD(P)-binding domain"/>
    <property type="match status" value="1"/>
</dbReference>
<feature type="domain" description="Fumarate reductase/succinate dehydrogenase flavoprotein-like C-terminal" evidence="1">
    <location>
        <begin position="413"/>
        <end position="499"/>
    </location>
</feature>
<dbReference type="EMBL" id="BMCH01000004">
    <property type="protein sequence ID" value="GGC32807.1"/>
    <property type="molecule type" value="Genomic_DNA"/>
</dbReference>
<sequence>MNEGGLHHHQSDILVIGGGLSGCWAALTAARAGARVLLLEKGYCGTSGVAAPAGPGHWWVPPLPGAREEAVKARLDKAQGLGEATWMHRIMARTWQTLPDIGRHYQYEPDDSGRIRLNALRGPEYLRALRTYCLAAGVQILDHSPVFGLLRDKAGRVAGAYGVHFQGALGPYRAQAGAVILATGGCAFQSRLLGAANNTGDGHLMAAQAGAQFSGMEFSSIFSIVPHNTTMSRAMIYSFARYLDNAGQEIAPDAEGQSFLGVARALAQGRVLCDLSAAPETVRAQLPLISPNVMLPFRRQGIDPFQERFPIDLVGEGTIRGVGGIRLKGENWQTGVPGLYATGDVASRESVTGPISGGGAVNAAWALSSGCLAAEAALAEGHVSTGELEPFTDNEACSNGQNGSDSREKTIRKQIQAVMLDAPTQLSRNAGNLRAARNALENCHDSLTYSAPGGSWRQRQQRRETQALLAVARWCTASALERTETLGMHRREDAITKASDVPAYHVISSGLEHVQSRREAVHA</sequence>
<keyword evidence="3" id="KW-1185">Reference proteome</keyword>
<dbReference type="PANTHER" id="PTHR11632">
    <property type="entry name" value="SUCCINATE DEHYDROGENASE 2 FLAVOPROTEIN SUBUNIT"/>
    <property type="match status" value="1"/>
</dbReference>
<organism evidence="2 3">
    <name type="scientific">Asaia siamensis</name>
    <dbReference type="NCBI Taxonomy" id="110479"/>
    <lineage>
        <taxon>Bacteria</taxon>
        <taxon>Pseudomonadati</taxon>
        <taxon>Pseudomonadota</taxon>
        <taxon>Alphaproteobacteria</taxon>
        <taxon>Acetobacterales</taxon>
        <taxon>Acetobacteraceae</taxon>
        <taxon>Asaia</taxon>
    </lineage>
</organism>
<dbReference type="InterPro" id="IPR037099">
    <property type="entry name" value="Fum_R/Succ_DH_flav-like_C_sf"/>
</dbReference>
<dbReference type="InterPro" id="IPR036188">
    <property type="entry name" value="FAD/NAD-bd_sf"/>
</dbReference>
<dbReference type="Pfam" id="PF12831">
    <property type="entry name" value="FAD_oxidored"/>
    <property type="match status" value="1"/>
</dbReference>
<dbReference type="Gene3D" id="3.50.50.60">
    <property type="entry name" value="FAD/NAD(P)-binding domain"/>
    <property type="match status" value="1"/>
</dbReference>
<dbReference type="SUPFAM" id="SSF46977">
    <property type="entry name" value="Succinate dehydrogenase/fumarate reductase flavoprotein C-terminal domain"/>
    <property type="match status" value="1"/>
</dbReference>
<dbReference type="Gene3D" id="1.20.58.100">
    <property type="entry name" value="Fumarate reductase/succinate dehydrogenase flavoprotein-like, C-terminal domain"/>
    <property type="match status" value="1"/>
</dbReference>
<evidence type="ECO:0000313" key="2">
    <source>
        <dbReference type="EMBL" id="GGC32807.1"/>
    </source>
</evidence>
<evidence type="ECO:0000313" key="3">
    <source>
        <dbReference type="Proteomes" id="UP000637769"/>
    </source>
</evidence>